<keyword evidence="6" id="KW-1185">Reference proteome</keyword>
<keyword evidence="1" id="KW-0805">Transcription regulation</keyword>
<evidence type="ECO:0000256" key="2">
    <source>
        <dbReference type="ARBA" id="ARBA00023125"/>
    </source>
</evidence>
<keyword evidence="2" id="KW-0238">DNA-binding</keyword>
<dbReference type="GO" id="GO:0003700">
    <property type="term" value="F:DNA-binding transcription factor activity"/>
    <property type="evidence" value="ECO:0007669"/>
    <property type="project" value="InterPro"/>
</dbReference>
<dbReference type="SMART" id="SM00342">
    <property type="entry name" value="HTH_ARAC"/>
    <property type="match status" value="1"/>
</dbReference>
<dbReference type="EMBL" id="JALGBI010000002">
    <property type="protein sequence ID" value="MCJ0764907.1"/>
    <property type="molecule type" value="Genomic_DNA"/>
</dbReference>
<keyword evidence="3" id="KW-0804">Transcription</keyword>
<feature type="domain" description="HTH araC/xylS-type" evidence="4">
    <location>
        <begin position="146"/>
        <end position="243"/>
    </location>
</feature>
<accession>A0A9X1VWW0</accession>
<gene>
    <name evidence="5" type="ORF">MMF98_16950</name>
</gene>
<dbReference type="InterPro" id="IPR018060">
    <property type="entry name" value="HTH_AraC"/>
</dbReference>
<sequence>MRASMWLNADRVLYVGLLGTPSLRTFGSYTLYVSLGAAHRISFSGEPWQAGWLSIVPPGVPHRIAGSERMIATLLIEPETVSHENLPAFLRNRRGTLEEPRLLVAMHRELDAIRNGRPGPYERTTEFDMAFFGAELVSQALDPRIRAVLNRMKSLPQCPYSARECADSICVSASRFLHLFKEDIGVPFRNFRAWKRARSLLHHVKEEESLTNIALDAGYPDSTHFSHTIRTVYGLTPRSILVGCRQLKLHHAPAL</sequence>
<protein>
    <submittedName>
        <fullName evidence="5">AraC family transcriptional regulator</fullName>
    </submittedName>
</protein>
<name>A0A9X1VWW0_9BURK</name>
<dbReference type="Proteomes" id="UP001139447">
    <property type="component" value="Unassembled WGS sequence"/>
</dbReference>
<dbReference type="InterPro" id="IPR050204">
    <property type="entry name" value="AraC_XylS_family_regulators"/>
</dbReference>
<dbReference type="InterPro" id="IPR018062">
    <property type="entry name" value="HTH_AraC-typ_CS"/>
</dbReference>
<dbReference type="RefSeq" id="WP_243307885.1">
    <property type="nucleotide sequence ID" value="NZ_JALGBI010000002.1"/>
</dbReference>
<evidence type="ECO:0000313" key="6">
    <source>
        <dbReference type="Proteomes" id="UP001139447"/>
    </source>
</evidence>
<organism evidence="5 6">
    <name type="scientific">Variovorax terrae</name>
    <dbReference type="NCBI Taxonomy" id="2923278"/>
    <lineage>
        <taxon>Bacteria</taxon>
        <taxon>Pseudomonadati</taxon>
        <taxon>Pseudomonadota</taxon>
        <taxon>Betaproteobacteria</taxon>
        <taxon>Burkholderiales</taxon>
        <taxon>Comamonadaceae</taxon>
        <taxon>Variovorax</taxon>
    </lineage>
</organism>
<dbReference type="InterPro" id="IPR009057">
    <property type="entry name" value="Homeodomain-like_sf"/>
</dbReference>
<comment type="caution">
    <text evidence="5">The sequence shown here is derived from an EMBL/GenBank/DDBJ whole genome shotgun (WGS) entry which is preliminary data.</text>
</comment>
<dbReference type="Gene3D" id="1.10.10.60">
    <property type="entry name" value="Homeodomain-like"/>
    <property type="match status" value="2"/>
</dbReference>
<dbReference type="GO" id="GO:0043565">
    <property type="term" value="F:sequence-specific DNA binding"/>
    <property type="evidence" value="ECO:0007669"/>
    <property type="project" value="InterPro"/>
</dbReference>
<dbReference type="PANTHER" id="PTHR46796">
    <property type="entry name" value="HTH-TYPE TRANSCRIPTIONAL ACTIVATOR RHAS-RELATED"/>
    <property type="match status" value="1"/>
</dbReference>
<evidence type="ECO:0000313" key="5">
    <source>
        <dbReference type="EMBL" id="MCJ0764907.1"/>
    </source>
</evidence>
<dbReference type="PANTHER" id="PTHR46796:SF13">
    <property type="entry name" value="HTH-TYPE TRANSCRIPTIONAL ACTIVATOR RHAS"/>
    <property type="match status" value="1"/>
</dbReference>
<reference evidence="5" key="1">
    <citation type="submission" date="2022-03" db="EMBL/GenBank/DDBJ databases">
        <authorList>
            <person name="Woo C.Y."/>
        </authorList>
    </citation>
    <scope>NUCLEOTIDE SEQUENCE</scope>
    <source>
        <strain evidence="5">CYS-02</strain>
    </source>
</reference>
<dbReference type="SUPFAM" id="SSF46689">
    <property type="entry name" value="Homeodomain-like"/>
    <property type="match status" value="1"/>
</dbReference>
<dbReference type="PROSITE" id="PS00041">
    <property type="entry name" value="HTH_ARAC_FAMILY_1"/>
    <property type="match status" value="1"/>
</dbReference>
<evidence type="ECO:0000259" key="4">
    <source>
        <dbReference type="PROSITE" id="PS01124"/>
    </source>
</evidence>
<evidence type="ECO:0000256" key="3">
    <source>
        <dbReference type="ARBA" id="ARBA00023163"/>
    </source>
</evidence>
<proteinExistence type="predicted"/>
<dbReference type="PROSITE" id="PS01124">
    <property type="entry name" value="HTH_ARAC_FAMILY_2"/>
    <property type="match status" value="1"/>
</dbReference>
<dbReference type="AlphaFoldDB" id="A0A9X1VWW0"/>
<dbReference type="Pfam" id="PF12833">
    <property type="entry name" value="HTH_18"/>
    <property type="match status" value="1"/>
</dbReference>
<evidence type="ECO:0000256" key="1">
    <source>
        <dbReference type="ARBA" id="ARBA00023015"/>
    </source>
</evidence>